<keyword evidence="3" id="KW-0862">Zinc</keyword>
<keyword evidence="2 4" id="KW-0863">Zinc-finger</keyword>
<dbReference type="PROSITE" id="PS01358">
    <property type="entry name" value="ZF_RANBP2_1"/>
    <property type="match status" value="1"/>
</dbReference>
<dbReference type="SUPFAM" id="SSF90209">
    <property type="entry name" value="Ran binding protein zinc finger-like"/>
    <property type="match status" value="1"/>
</dbReference>
<dbReference type="InterPro" id="IPR001876">
    <property type="entry name" value="Znf_RanBP2"/>
</dbReference>
<feature type="domain" description="RanBP2-type" evidence="5">
    <location>
        <begin position="14"/>
        <end position="45"/>
    </location>
</feature>
<evidence type="ECO:0000256" key="2">
    <source>
        <dbReference type="ARBA" id="ARBA00022771"/>
    </source>
</evidence>
<dbReference type="AlphaFoldDB" id="A0A0P1APH3"/>
<reference evidence="7" key="1">
    <citation type="submission" date="2014-09" db="EMBL/GenBank/DDBJ databases">
        <authorList>
            <person name="Sharma Rahul"/>
            <person name="Thines Marco"/>
        </authorList>
    </citation>
    <scope>NUCLEOTIDE SEQUENCE [LARGE SCALE GENOMIC DNA]</scope>
</reference>
<name>A0A0P1APH3_PLAHL</name>
<sequence>MCGRKRVYGPSNTKIGAESWLCSLCFTANEAFSTKCHGCMESLPEVDRSTFYTT</sequence>
<dbReference type="PROSITE" id="PS50199">
    <property type="entry name" value="ZF_RANBP2_2"/>
    <property type="match status" value="1"/>
</dbReference>
<accession>A0A0P1APH3</accession>
<evidence type="ECO:0000256" key="1">
    <source>
        <dbReference type="ARBA" id="ARBA00022723"/>
    </source>
</evidence>
<keyword evidence="1" id="KW-0479">Metal-binding</keyword>
<keyword evidence="7" id="KW-1185">Reference proteome</keyword>
<proteinExistence type="predicted"/>
<evidence type="ECO:0000313" key="7">
    <source>
        <dbReference type="Proteomes" id="UP000054928"/>
    </source>
</evidence>
<dbReference type="EMBL" id="CCYD01000665">
    <property type="protein sequence ID" value="CEG43372.1"/>
    <property type="molecule type" value="Genomic_DNA"/>
</dbReference>
<dbReference type="RefSeq" id="XP_024579741.1">
    <property type="nucleotide sequence ID" value="XM_024729355.1"/>
</dbReference>
<dbReference type="Proteomes" id="UP000054928">
    <property type="component" value="Unassembled WGS sequence"/>
</dbReference>
<dbReference type="GeneID" id="36408627"/>
<evidence type="ECO:0000256" key="3">
    <source>
        <dbReference type="ARBA" id="ARBA00022833"/>
    </source>
</evidence>
<evidence type="ECO:0000256" key="4">
    <source>
        <dbReference type="PROSITE-ProRule" id="PRU00322"/>
    </source>
</evidence>
<evidence type="ECO:0000313" key="6">
    <source>
        <dbReference type="EMBL" id="CEG43372.1"/>
    </source>
</evidence>
<evidence type="ECO:0000259" key="5">
    <source>
        <dbReference type="PROSITE" id="PS50199"/>
    </source>
</evidence>
<dbReference type="InterPro" id="IPR036443">
    <property type="entry name" value="Znf_RanBP2_sf"/>
</dbReference>
<protein>
    <recommendedName>
        <fullName evidence="5">RanBP2-type domain-containing protein</fullName>
    </recommendedName>
</protein>
<dbReference type="GO" id="GO:0008270">
    <property type="term" value="F:zinc ion binding"/>
    <property type="evidence" value="ECO:0007669"/>
    <property type="project" value="UniProtKB-KW"/>
</dbReference>
<organism evidence="6 7">
    <name type="scientific">Plasmopara halstedii</name>
    <name type="common">Downy mildew of sunflower</name>
    <dbReference type="NCBI Taxonomy" id="4781"/>
    <lineage>
        <taxon>Eukaryota</taxon>
        <taxon>Sar</taxon>
        <taxon>Stramenopiles</taxon>
        <taxon>Oomycota</taxon>
        <taxon>Peronosporomycetes</taxon>
        <taxon>Peronosporales</taxon>
        <taxon>Peronosporaceae</taxon>
        <taxon>Plasmopara</taxon>
    </lineage>
</organism>